<proteinExistence type="predicted"/>
<keyword evidence="2" id="KW-1185">Reference proteome</keyword>
<reference evidence="1 2" key="1">
    <citation type="submission" date="2021-06" db="EMBL/GenBank/DDBJ databases">
        <title>Caerostris extrusa draft genome.</title>
        <authorList>
            <person name="Kono N."/>
            <person name="Arakawa K."/>
        </authorList>
    </citation>
    <scope>NUCLEOTIDE SEQUENCE [LARGE SCALE GENOMIC DNA]</scope>
</reference>
<evidence type="ECO:0000313" key="2">
    <source>
        <dbReference type="Proteomes" id="UP001054945"/>
    </source>
</evidence>
<gene>
    <name evidence="1" type="ORF">CEXT_71711</name>
</gene>
<evidence type="ECO:0000313" key="1">
    <source>
        <dbReference type="EMBL" id="GIY40204.1"/>
    </source>
</evidence>
<dbReference type="EMBL" id="BPLR01010577">
    <property type="protein sequence ID" value="GIY40204.1"/>
    <property type="molecule type" value="Genomic_DNA"/>
</dbReference>
<protein>
    <submittedName>
        <fullName evidence="1">Uncharacterized protein</fullName>
    </submittedName>
</protein>
<dbReference type="AlphaFoldDB" id="A0AAV4T250"/>
<comment type="caution">
    <text evidence="1">The sequence shown here is derived from an EMBL/GenBank/DDBJ whole genome shotgun (WGS) entry which is preliminary data.</text>
</comment>
<accession>A0AAV4T250</accession>
<organism evidence="1 2">
    <name type="scientific">Caerostris extrusa</name>
    <name type="common">Bark spider</name>
    <name type="synonym">Caerostris bankana</name>
    <dbReference type="NCBI Taxonomy" id="172846"/>
    <lineage>
        <taxon>Eukaryota</taxon>
        <taxon>Metazoa</taxon>
        <taxon>Ecdysozoa</taxon>
        <taxon>Arthropoda</taxon>
        <taxon>Chelicerata</taxon>
        <taxon>Arachnida</taxon>
        <taxon>Araneae</taxon>
        <taxon>Araneomorphae</taxon>
        <taxon>Entelegynae</taxon>
        <taxon>Araneoidea</taxon>
        <taxon>Araneidae</taxon>
        <taxon>Caerostris</taxon>
    </lineage>
</organism>
<sequence length="161" mass="18445">MYQMDISRQQSIPSDMHQPINCKETAADEMVPQYGVANKYGYNPESSDFLFPDMYPFQENEPHSTHLQLPSEESKVFINQNLQNFQLSNSEHSPNNSMSIAEPGFLPGFQQTFDQRTVTINPTAQPSMHLHKLYFLKCLTRKKCHPIFHPSAVISLKVALN</sequence>
<dbReference type="Proteomes" id="UP001054945">
    <property type="component" value="Unassembled WGS sequence"/>
</dbReference>
<name>A0AAV4T250_CAEEX</name>